<keyword evidence="2" id="KW-0238">DNA-binding</keyword>
<dbReference type="PRINTS" id="PR00032">
    <property type="entry name" value="HTHARAC"/>
</dbReference>
<dbReference type="EMBL" id="JAKIKS010000073">
    <property type="protein sequence ID" value="MCL1126089.1"/>
    <property type="molecule type" value="Genomic_DNA"/>
</dbReference>
<dbReference type="PROSITE" id="PS00041">
    <property type="entry name" value="HTH_ARAC_FAMILY_1"/>
    <property type="match status" value="1"/>
</dbReference>
<dbReference type="PROSITE" id="PS01124">
    <property type="entry name" value="HTH_ARAC_FAMILY_2"/>
    <property type="match status" value="1"/>
</dbReference>
<dbReference type="InterPro" id="IPR018060">
    <property type="entry name" value="HTH_AraC"/>
</dbReference>
<dbReference type="Pfam" id="PF12833">
    <property type="entry name" value="HTH_18"/>
    <property type="match status" value="1"/>
</dbReference>
<protein>
    <submittedName>
        <fullName evidence="5">AraC family transcriptional regulator</fullName>
    </submittedName>
</protein>
<dbReference type="InterPro" id="IPR018062">
    <property type="entry name" value="HTH_AraC-typ_CS"/>
</dbReference>
<keyword evidence="3" id="KW-0804">Transcription</keyword>
<dbReference type="InterPro" id="IPR011006">
    <property type="entry name" value="CheY-like_superfamily"/>
</dbReference>
<dbReference type="Gene3D" id="1.10.10.60">
    <property type="entry name" value="Homeodomain-like"/>
    <property type="match status" value="1"/>
</dbReference>
<dbReference type="PANTHER" id="PTHR47893">
    <property type="entry name" value="REGULATORY PROTEIN PCHR"/>
    <property type="match status" value="1"/>
</dbReference>
<evidence type="ECO:0000313" key="5">
    <source>
        <dbReference type="EMBL" id="MCL1126089.1"/>
    </source>
</evidence>
<dbReference type="InterPro" id="IPR053142">
    <property type="entry name" value="PchR_regulatory_protein"/>
</dbReference>
<dbReference type="SMART" id="SM00342">
    <property type="entry name" value="HTH_ARAC"/>
    <property type="match status" value="1"/>
</dbReference>
<sequence>MSIAKEEIILLGNNNITNEKCSYYLHCSGYKVSYQLDADVGNDSQYLIVFDLINPVSDIDHLLNHVTKNMSVPILVIINDDYARSDLYHKGIQDYILNPINDKEFIYRIDSGMRYFYNKGDGNDCNLAIEMNKMSGYIHNANFESAEKVLVKKTCQYLIDNIDMKFCLDGVAREMGTNRSKLSASFKLVLNNSVFEWLRKERMMLAKYYLISTRMSIQQVSLEVGYNNAANFSTLYKKCFNLSPREQRSILTVK</sequence>
<dbReference type="PANTHER" id="PTHR47893:SF1">
    <property type="entry name" value="REGULATORY PROTEIN PCHR"/>
    <property type="match status" value="1"/>
</dbReference>
<evidence type="ECO:0000256" key="3">
    <source>
        <dbReference type="ARBA" id="ARBA00023163"/>
    </source>
</evidence>
<dbReference type="InterPro" id="IPR020449">
    <property type="entry name" value="Tscrpt_reg_AraC-type_HTH"/>
</dbReference>
<accession>A0ABT0LEF6</accession>
<evidence type="ECO:0000313" key="6">
    <source>
        <dbReference type="Proteomes" id="UP001203423"/>
    </source>
</evidence>
<organism evidence="5 6">
    <name type="scientific">Shewanella surugensis</name>
    <dbReference type="NCBI Taxonomy" id="212020"/>
    <lineage>
        <taxon>Bacteria</taxon>
        <taxon>Pseudomonadati</taxon>
        <taxon>Pseudomonadota</taxon>
        <taxon>Gammaproteobacteria</taxon>
        <taxon>Alteromonadales</taxon>
        <taxon>Shewanellaceae</taxon>
        <taxon>Shewanella</taxon>
    </lineage>
</organism>
<reference evidence="5 6" key="1">
    <citation type="submission" date="2022-01" db="EMBL/GenBank/DDBJ databases">
        <title>Whole genome-based taxonomy of the Shewanellaceae.</title>
        <authorList>
            <person name="Martin-Rodriguez A.J."/>
        </authorList>
    </citation>
    <scope>NUCLEOTIDE SEQUENCE [LARGE SCALE GENOMIC DNA]</scope>
    <source>
        <strain evidence="5 6">DSM 17177</strain>
    </source>
</reference>
<evidence type="ECO:0000259" key="4">
    <source>
        <dbReference type="PROSITE" id="PS01124"/>
    </source>
</evidence>
<dbReference type="SUPFAM" id="SSF52172">
    <property type="entry name" value="CheY-like"/>
    <property type="match status" value="1"/>
</dbReference>
<dbReference type="RefSeq" id="WP_248941436.1">
    <property type="nucleotide sequence ID" value="NZ_JAKIKS010000073.1"/>
</dbReference>
<proteinExistence type="predicted"/>
<dbReference type="InterPro" id="IPR009057">
    <property type="entry name" value="Homeodomain-like_sf"/>
</dbReference>
<name>A0ABT0LEF6_9GAMM</name>
<gene>
    <name evidence="5" type="ORF">L2764_16810</name>
</gene>
<dbReference type="Proteomes" id="UP001203423">
    <property type="component" value="Unassembled WGS sequence"/>
</dbReference>
<evidence type="ECO:0000256" key="1">
    <source>
        <dbReference type="ARBA" id="ARBA00023015"/>
    </source>
</evidence>
<keyword evidence="6" id="KW-1185">Reference proteome</keyword>
<dbReference type="SUPFAM" id="SSF46689">
    <property type="entry name" value="Homeodomain-like"/>
    <property type="match status" value="1"/>
</dbReference>
<keyword evidence="1" id="KW-0805">Transcription regulation</keyword>
<feature type="domain" description="HTH araC/xylS-type" evidence="4">
    <location>
        <begin position="152"/>
        <end position="250"/>
    </location>
</feature>
<comment type="caution">
    <text evidence="5">The sequence shown here is derived from an EMBL/GenBank/DDBJ whole genome shotgun (WGS) entry which is preliminary data.</text>
</comment>
<evidence type="ECO:0000256" key="2">
    <source>
        <dbReference type="ARBA" id="ARBA00023125"/>
    </source>
</evidence>